<feature type="binding site" evidence="13">
    <location>
        <position position="11"/>
    </location>
    <ligand>
        <name>Mg(2+)</name>
        <dbReference type="ChEBI" id="CHEBI:18420"/>
        <label>1</label>
    </ligand>
</feature>
<evidence type="ECO:0000256" key="2">
    <source>
        <dbReference type="ARBA" id="ARBA00005244"/>
    </source>
</evidence>
<evidence type="ECO:0000256" key="8">
    <source>
        <dbReference type="ARBA" id="ARBA00022884"/>
    </source>
</evidence>
<feature type="binding site" evidence="13">
    <location>
        <position position="768"/>
    </location>
    <ligand>
        <name>Mg(2+)</name>
        <dbReference type="ChEBI" id="CHEBI:18420"/>
        <label>1</label>
    </ligand>
</feature>
<dbReference type="GO" id="GO:0004519">
    <property type="term" value="F:endonuclease activity"/>
    <property type="evidence" value="ECO:0007669"/>
    <property type="project" value="UniProtKB-KW"/>
</dbReference>
<organism evidence="15 16">
    <name type="scientific">Staphylococcus canis</name>
    <dbReference type="NCBI Taxonomy" id="2724942"/>
    <lineage>
        <taxon>Bacteria</taxon>
        <taxon>Bacillati</taxon>
        <taxon>Bacillota</taxon>
        <taxon>Bacilli</taxon>
        <taxon>Bacillales</taxon>
        <taxon>Staphylococcaceae</taxon>
        <taxon>Staphylococcus</taxon>
    </lineage>
</organism>
<evidence type="ECO:0000256" key="13">
    <source>
        <dbReference type="HAMAP-Rule" id="MF_01480"/>
    </source>
</evidence>
<keyword evidence="6 13" id="KW-0378">Hydrolase</keyword>
<dbReference type="RefSeq" id="WP_198617476.1">
    <property type="nucleotide sequence ID" value="NZ_JABANU010000006.1"/>
</dbReference>
<dbReference type="HAMAP" id="MF_01480">
    <property type="entry name" value="Cas9"/>
    <property type="match status" value="1"/>
</dbReference>
<keyword evidence="7 13" id="KW-0460">Magnesium</keyword>
<keyword evidence="5 13" id="KW-0255">Endonuclease</keyword>
<feature type="binding site" evidence="13">
    <location>
        <position position="768"/>
    </location>
    <ligand>
        <name>Mg(2+)</name>
        <dbReference type="ChEBI" id="CHEBI:18420"/>
        <label>2</label>
    </ligand>
</feature>
<dbReference type="InterPro" id="IPR036397">
    <property type="entry name" value="RNaseH_sf"/>
</dbReference>
<keyword evidence="8 13" id="KW-0694">RNA-binding</keyword>
<dbReference type="InterPro" id="IPR028629">
    <property type="entry name" value="Cas9"/>
</dbReference>
<comment type="subunit">
    <text evidence="12 13">Monomer. Binds crRNA and tracrRNA.</text>
</comment>
<dbReference type="Pfam" id="PF16592">
    <property type="entry name" value="Cas9_REC"/>
    <property type="match status" value="1"/>
</dbReference>
<dbReference type="InterPro" id="IPR003615">
    <property type="entry name" value="HNH_nuc"/>
</dbReference>
<evidence type="ECO:0000313" key="15">
    <source>
        <dbReference type="EMBL" id="MBI5974693.1"/>
    </source>
</evidence>
<comment type="domain">
    <text evidence="13">Has 2 endonuclease domains. The discontinuous RuvC-like domain cleaves the target DNA noncomplementary to crRNA while the HNH nuclease domain cleaves the target DNA complementary to crRNA.</text>
</comment>
<evidence type="ECO:0000256" key="1">
    <source>
        <dbReference type="ARBA" id="ARBA00001946"/>
    </source>
</evidence>
<dbReference type="Gene3D" id="3.30.420.10">
    <property type="entry name" value="Ribonuclease H-like superfamily/Ribonuclease H"/>
    <property type="match status" value="1"/>
</dbReference>
<dbReference type="EC" id="3.1.-.-" evidence="13"/>
<evidence type="ECO:0000256" key="12">
    <source>
        <dbReference type="ARBA" id="ARBA00046380"/>
    </source>
</evidence>
<dbReference type="InterPro" id="IPR033114">
    <property type="entry name" value="HNH_CAS9"/>
</dbReference>
<comment type="cofactor">
    <cofactor evidence="1 13">
        <name>Mg(2+)</name>
        <dbReference type="ChEBI" id="CHEBI:18420"/>
    </cofactor>
</comment>
<keyword evidence="9 13" id="KW-0051">Antiviral defense</keyword>
<keyword evidence="10 13" id="KW-0238">DNA-binding</keyword>
<evidence type="ECO:0000256" key="3">
    <source>
        <dbReference type="ARBA" id="ARBA00022722"/>
    </source>
</evidence>
<dbReference type="PROSITE" id="PS51749">
    <property type="entry name" value="HNH_CAS9"/>
    <property type="match status" value="1"/>
</dbReference>
<keyword evidence="4 13" id="KW-0479">Metal-binding</keyword>
<dbReference type="Pfam" id="PF16595">
    <property type="entry name" value="Cas9_PI"/>
    <property type="match status" value="1"/>
</dbReference>
<feature type="active site" description="Proton acceptor for HNH nuclease domain" evidence="13">
    <location>
        <position position="853"/>
    </location>
</feature>
<gene>
    <name evidence="13 15" type="primary">cas9</name>
    <name evidence="15" type="ORF">HHH54_03645</name>
</gene>
<proteinExistence type="inferred from homology"/>
<dbReference type="InterPro" id="IPR032237">
    <property type="entry name" value="Cas9_PI"/>
</dbReference>
<dbReference type="Gene3D" id="1.10.30.50">
    <property type="match status" value="1"/>
</dbReference>
<evidence type="ECO:0000256" key="6">
    <source>
        <dbReference type="ARBA" id="ARBA00022801"/>
    </source>
</evidence>
<keyword evidence="11" id="KW-0464">Manganese</keyword>
<protein>
    <recommendedName>
        <fullName evidence="13">CRISPR-associated endonuclease Cas9</fullName>
        <ecNumber evidence="13">3.1.-.-</ecNumber>
    </recommendedName>
</protein>
<dbReference type="Pfam" id="PF22702">
    <property type="entry name" value="Cas9_RuvC"/>
    <property type="match status" value="1"/>
</dbReference>
<accession>A0ABS0T7F7</accession>
<dbReference type="EMBL" id="JABANU010000006">
    <property type="protein sequence ID" value="MBI5974693.1"/>
    <property type="molecule type" value="Genomic_DNA"/>
</dbReference>
<reference evidence="15 16" key="1">
    <citation type="submission" date="2020-04" db="EMBL/GenBank/DDBJ databases">
        <title>Staphylococcus species from domestic dog.</title>
        <authorList>
            <person name="Paterson G.K."/>
        </authorList>
    </citation>
    <scope>NUCLEOTIDE SEQUENCE [LARGE SCALE GENOMIC DNA]</scope>
    <source>
        <strain evidence="15 16">H16/1A</strain>
    </source>
</reference>
<evidence type="ECO:0000313" key="16">
    <source>
        <dbReference type="Proteomes" id="UP000751852"/>
    </source>
</evidence>
<comment type="similarity">
    <text evidence="13">Belongs to the CRISPR-associated Cas9 family.</text>
</comment>
<dbReference type="NCBIfam" id="TIGR01865">
    <property type="entry name" value="cas_Csn1"/>
    <property type="match status" value="1"/>
</dbReference>
<feature type="binding site" evidence="13">
    <location>
        <position position="984"/>
    </location>
    <ligand>
        <name>Mg(2+)</name>
        <dbReference type="ChEBI" id="CHEBI:18420"/>
        <label>2</label>
    </ligand>
</feature>
<evidence type="ECO:0000256" key="9">
    <source>
        <dbReference type="ARBA" id="ARBA00023118"/>
    </source>
</evidence>
<feature type="binding site" evidence="13">
    <location>
        <position position="11"/>
    </location>
    <ligand>
        <name>Mg(2+)</name>
        <dbReference type="ChEBI" id="CHEBI:18420"/>
        <label>2</label>
    </ligand>
</feature>
<feature type="domain" description="HNH Cas9-type" evidence="14">
    <location>
        <begin position="773"/>
        <end position="933"/>
    </location>
</feature>
<comment type="similarity">
    <text evidence="2">Belongs to the CRISPR-associated protein Cas9 family. Subtype II-A subfamily.</text>
</comment>
<evidence type="ECO:0000256" key="11">
    <source>
        <dbReference type="ARBA" id="ARBA00023211"/>
    </source>
</evidence>
<feature type="binding site" evidence="13">
    <location>
        <position position="764"/>
    </location>
    <ligand>
        <name>Mg(2+)</name>
        <dbReference type="ChEBI" id="CHEBI:18420"/>
        <label>1</label>
    </ligand>
</feature>
<evidence type="ECO:0000256" key="7">
    <source>
        <dbReference type="ARBA" id="ARBA00022842"/>
    </source>
</evidence>
<evidence type="ECO:0000256" key="5">
    <source>
        <dbReference type="ARBA" id="ARBA00022759"/>
    </source>
</evidence>
<sequence length="1336" mass="156607">MVQKPYILSLDIGTGSVGYACMDLNFNVLNYFNKDALGVYLFDGAETAETRRLARGARRRNNRRIKRLGLLQEVLAPLVRNPNFYQFERQHQWKNDNTDFKHKSLSEVLTYLGYNSKAYPTIYHLQAALLNEKRQFDPELIYLALYHLVKYRGHFLFERLDMNDISGGESFDDFIELVHLYEVENQRTLDLDRETIEEIYNILLRNDLTKSDRVNQVKKKAKILDQFAKMVLGLKFSEYKLFDNADNMEALKEINQSHTLDSEYEENLSEALTQSQIELIQLANKIYSTIVLKEILKGHDSIAIAKVAAYEKFKHELKTVKDLVYQADATKAAFKSIFVSSKSALKAYEAYPDNKNFKALCTFDQYRIKPKDKYKSLLTELKKYIPEDHELYNELNQETLLKVLNTTDNASIPMQNNLYEAEKILRNQQVFHSDITDEMIDKVLELIRFRIPYYVGPLVKNKDQAKFGWMVKNENESVKPWNFETVVNRSESATEFIRRMTSKCTYLINEDVLPKHSLLYQEMEVLNELNNVQIRTQSEPKNRKYRMTPKVKQFAFDHIFTQTKTVSHRHFIDKMLNSNYREYFMKNGDVLSVYGTQDEKKFTSKLSSYIDMKKIFGSVEDKRAEIEQIILWITLFEDKNILVKKLKENYPDLTEKQINQLKKLNYSGWGRLSEKLLTHEHQGHSVIELLRQTDKNFMEIITDDTYDFESFIQAENQIPTQQIRYQDIADLATSPALKKGIWSTIKLVRELTSIFGEPEKIIIEFATEDGEKGKRQKTRKQSWEQNIKDKKLKSIEEYQHIIQVANGLTNEQLREDSLWLYLSQNGKCMYSGKKIDLDLLLSKSGDKYYEIDHIIPRSYIKDDSIDNKVLVLKEMNQTKGDLVPLQFISNPDYLIQFWKRLNASGLISQLKLNRLMKKEFTEMDKEGFIQRQLVETRQISVHVRDFLNEEYPNTKVIPMKAKIVSEFRKKYDIPKIRSLNDEHHAIDAYLNGVVYRGAQVAYKDVDFFDFNFRWEKVKEKWKQMGEFNRKNKLKNLFFINALRKIDLSKGEPLISKVEMDLDRFKVNISKKRANISQHFYKQTAYSPKTNTPKYESNKTDVAVYTEMNRYRTHLLAVRTIDKKGKSKVNYYAIDEYMFEHYKHQNHDMKALALHLAHREISEEILDAQIVYTLYKGDLLMLNGHPCYLVSSGEVINAKQFKLSLDEQRALKKALNKKDTPTEVLIEQYANLAEKAIEAYAEYLNTKSNQDKAQKVRDLFINTTQTHQDFVDCVEELFKATKASAVRSEKIGSRKIVGKKAFTEKKSNMKVAYTSITGLKTTRPKSLFKLAESNNEL</sequence>
<evidence type="ECO:0000256" key="10">
    <source>
        <dbReference type="ARBA" id="ARBA00023125"/>
    </source>
</evidence>
<keyword evidence="3 13" id="KW-0540">Nuclease</keyword>
<keyword evidence="16" id="KW-1185">Reference proteome</keyword>
<evidence type="ECO:0000256" key="4">
    <source>
        <dbReference type="ARBA" id="ARBA00022723"/>
    </source>
</evidence>
<name>A0ABS0T7F7_9STAP</name>
<dbReference type="InterPro" id="IPR032240">
    <property type="entry name" value="Cas9_REC"/>
</dbReference>
<dbReference type="InterPro" id="IPR055228">
    <property type="entry name" value="Cas9_RuvC"/>
</dbReference>
<feature type="active site" description="For RuvC-like nuclease domain" evidence="13">
    <location>
        <position position="11"/>
    </location>
</feature>
<dbReference type="Proteomes" id="UP000751852">
    <property type="component" value="Unassembled WGS sequence"/>
</dbReference>
<comment type="function">
    <text evidence="13">CRISPR (clustered regularly interspaced short palindromic repeat) is an adaptive immune system that provides protection against mobile genetic elements (viruses, transposable elements and conjugative plasmids). CRISPR clusters contain spacers, sequences complementary to antecedent mobile elements, and target invading nucleic acids. CRISPR clusters are transcribed and processed into CRISPR RNA (crRNA). In type II CRISPR systems correct processing of pre-crRNA requires a trans-encoded small RNA (tracrRNA), endogenous ribonuclease 3 (rnc) and this protein. The tracrRNA serves as a guide for ribonuclease 3-aided processing of pre-crRNA. Subsequently Cas9/crRNA/tracrRNA endonucleolytically cleaves linear or circular dsDNA target complementary to the spacer; Cas9 is inactive in the absence of the 2 guide RNAs (gRNA). Cas9 recognizes the protospacer adjacent motif (PAM) in the CRISPR repeat sequences to help distinguish self versus nonself, as targets within the bacterial CRISPR locus do not have PAMs. PAM recognition is also required for catalytic activity.</text>
</comment>
<comment type="caution">
    <text evidence="15">The sequence shown here is derived from an EMBL/GenBank/DDBJ whole genome shotgun (WGS) entry which is preliminary data.</text>
</comment>
<evidence type="ECO:0000259" key="14">
    <source>
        <dbReference type="PROSITE" id="PS51749"/>
    </source>
</evidence>
<dbReference type="Pfam" id="PF13395">
    <property type="entry name" value="HNH_4"/>
    <property type="match status" value="1"/>
</dbReference>